<gene>
    <name evidence="1" type="ORF">CLF_110784</name>
</gene>
<evidence type="ECO:0000313" key="2">
    <source>
        <dbReference type="Proteomes" id="UP000008909"/>
    </source>
</evidence>
<evidence type="ECO:0000313" key="1">
    <source>
        <dbReference type="EMBL" id="GAA56387.1"/>
    </source>
</evidence>
<organism evidence="1 2">
    <name type="scientific">Clonorchis sinensis</name>
    <name type="common">Chinese liver fluke</name>
    <dbReference type="NCBI Taxonomy" id="79923"/>
    <lineage>
        <taxon>Eukaryota</taxon>
        <taxon>Metazoa</taxon>
        <taxon>Spiralia</taxon>
        <taxon>Lophotrochozoa</taxon>
        <taxon>Platyhelminthes</taxon>
        <taxon>Trematoda</taxon>
        <taxon>Digenea</taxon>
        <taxon>Opisthorchiida</taxon>
        <taxon>Opisthorchiata</taxon>
        <taxon>Opisthorchiidae</taxon>
        <taxon>Clonorchis</taxon>
    </lineage>
</organism>
<dbReference type="Proteomes" id="UP000008909">
    <property type="component" value="Unassembled WGS sequence"/>
</dbReference>
<sequence>MTMRTLTLVFSDLVRTPEDKDHSTALSFSLHREKSSQKMVAALWMTSGTFSRFTRMDFQMLRGAYVRSVLEYADQVLYSLRKKDVTLTERVQRAARKSIAGLKSEDYETSVAVVELFPLEYRRFR</sequence>
<accession>G7YTV7</accession>
<keyword evidence="2" id="KW-1185">Reference proteome</keyword>
<dbReference type="EMBL" id="DF144240">
    <property type="protein sequence ID" value="GAA56387.1"/>
    <property type="molecule type" value="Genomic_DNA"/>
</dbReference>
<proteinExistence type="predicted"/>
<name>G7YTV7_CLOSI</name>
<dbReference type="AlphaFoldDB" id="G7YTV7"/>
<reference key="2">
    <citation type="submission" date="2011-10" db="EMBL/GenBank/DDBJ databases">
        <title>The genome and transcriptome sequence of Clonorchis sinensis provide insights into the carcinogenic liver fluke.</title>
        <authorList>
            <person name="Wang X."/>
            <person name="Huang Y."/>
            <person name="Chen W."/>
            <person name="Liu H."/>
            <person name="Guo L."/>
            <person name="Chen Y."/>
            <person name="Luo F."/>
            <person name="Zhou W."/>
            <person name="Sun J."/>
            <person name="Mao Q."/>
            <person name="Liang P."/>
            <person name="Zhou C."/>
            <person name="Tian Y."/>
            <person name="Men J."/>
            <person name="Lv X."/>
            <person name="Huang L."/>
            <person name="Zhou J."/>
            <person name="Hu Y."/>
            <person name="Li R."/>
            <person name="Zhang F."/>
            <person name="Lei H."/>
            <person name="Li X."/>
            <person name="Hu X."/>
            <person name="Liang C."/>
            <person name="Xu J."/>
            <person name="Wu Z."/>
            <person name="Yu X."/>
        </authorList>
    </citation>
    <scope>NUCLEOTIDE SEQUENCE</scope>
    <source>
        <strain>Henan</strain>
    </source>
</reference>
<protein>
    <submittedName>
        <fullName evidence="1">Pol-related protein</fullName>
    </submittedName>
</protein>
<reference evidence="1" key="1">
    <citation type="journal article" date="2011" name="Genome Biol.">
        <title>The draft genome of the carcinogenic human liver fluke Clonorchis sinensis.</title>
        <authorList>
            <person name="Wang X."/>
            <person name="Chen W."/>
            <person name="Huang Y."/>
            <person name="Sun J."/>
            <person name="Men J."/>
            <person name="Liu H."/>
            <person name="Luo F."/>
            <person name="Guo L."/>
            <person name="Lv X."/>
            <person name="Deng C."/>
            <person name="Zhou C."/>
            <person name="Fan Y."/>
            <person name="Li X."/>
            <person name="Huang L."/>
            <person name="Hu Y."/>
            <person name="Liang C."/>
            <person name="Hu X."/>
            <person name="Xu J."/>
            <person name="Yu X."/>
        </authorList>
    </citation>
    <scope>NUCLEOTIDE SEQUENCE [LARGE SCALE GENOMIC DNA]</scope>
    <source>
        <strain evidence="1">Henan</strain>
    </source>
</reference>